<dbReference type="CDD" id="cd00077">
    <property type="entry name" value="HDc"/>
    <property type="match status" value="1"/>
</dbReference>
<evidence type="ECO:0000313" key="3">
    <source>
        <dbReference type="Proteomes" id="UP000231542"/>
    </source>
</evidence>
<dbReference type="AlphaFoldDB" id="A0A2H0YZB1"/>
<organism evidence="2 3">
    <name type="scientific">Candidatus Kerfeldbacteria bacterium CG08_land_8_20_14_0_20_40_16</name>
    <dbReference type="NCBI Taxonomy" id="2014244"/>
    <lineage>
        <taxon>Bacteria</taxon>
        <taxon>Candidatus Kerfeldiibacteriota</taxon>
    </lineage>
</organism>
<comment type="caution">
    <text evidence="2">The sequence shown here is derived from an EMBL/GenBank/DDBJ whole genome shotgun (WGS) entry which is preliminary data.</text>
</comment>
<accession>A0A2H0YZB1</accession>
<dbReference type="EMBL" id="PEXU01000003">
    <property type="protein sequence ID" value="PIS43072.1"/>
    <property type="molecule type" value="Genomic_DNA"/>
</dbReference>
<dbReference type="InterPro" id="IPR003607">
    <property type="entry name" value="HD/PDEase_dom"/>
</dbReference>
<dbReference type="InterPro" id="IPR006674">
    <property type="entry name" value="HD_domain"/>
</dbReference>
<sequence length="214" mass="24293">MESDFELETLILNKIRSFQLPASLAYLVEFYLSLMGINHSPVKTHSLRIALFAEAVASRMEKDKKAAFLGGLFHDTGKLFFPGCLFEEREITPEEYEILKEHARFGFIVWKKFDPLIALCAGLHHPCYQSENGAVTSDFPKEWDSSIIQKGREIATIVSICDFVDAAKHRHTHVRDGSYRNGNNLLAMLQENYPDNQAIVETALTVLSEKKNNN</sequence>
<protein>
    <recommendedName>
        <fullName evidence="1">HD/PDEase domain-containing protein</fullName>
    </recommendedName>
</protein>
<dbReference type="Pfam" id="PF01966">
    <property type="entry name" value="HD"/>
    <property type="match status" value="1"/>
</dbReference>
<proteinExistence type="predicted"/>
<dbReference type="Gene3D" id="1.10.3210.10">
    <property type="entry name" value="Hypothetical protein af1432"/>
    <property type="match status" value="1"/>
</dbReference>
<dbReference type="SMART" id="SM00471">
    <property type="entry name" value="HDc"/>
    <property type="match status" value="1"/>
</dbReference>
<dbReference type="SUPFAM" id="SSF109604">
    <property type="entry name" value="HD-domain/PDEase-like"/>
    <property type="match status" value="1"/>
</dbReference>
<dbReference type="Proteomes" id="UP000231542">
    <property type="component" value="Unassembled WGS sequence"/>
</dbReference>
<evidence type="ECO:0000313" key="2">
    <source>
        <dbReference type="EMBL" id="PIS43072.1"/>
    </source>
</evidence>
<evidence type="ECO:0000259" key="1">
    <source>
        <dbReference type="SMART" id="SM00471"/>
    </source>
</evidence>
<reference evidence="2 3" key="1">
    <citation type="submission" date="2017-09" db="EMBL/GenBank/DDBJ databases">
        <title>Depth-based differentiation of microbial function through sediment-hosted aquifers and enrichment of novel symbionts in the deep terrestrial subsurface.</title>
        <authorList>
            <person name="Probst A.J."/>
            <person name="Ladd B."/>
            <person name="Jarett J.K."/>
            <person name="Geller-Mcgrath D.E."/>
            <person name="Sieber C.M."/>
            <person name="Emerson J.B."/>
            <person name="Anantharaman K."/>
            <person name="Thomas B.C."/>
            <person name="Malmstrom R."/>
            <person name="Stieglmeier M."/>
            <person name="Klingl A."/>
            <person name="Woyke T."/>
            <person name="Ryan C.M."/>
            <person name="Banfield J.F."/>
        </authorList>
    </citation>
    <scope>NUCLEOTIDE SEQUENCE [LARGE SCALE GENOMIC DNA]</scope>
    <source>
        <strain evidence="2">CG08_land_8_20_14_0_20_40_16</strain>
    </source>
</reference>
<feature type="domain" description="HD/PDEase" evidence="1">
    <location>
        <begin position="38"/>
        <end position="176"/>
    </location>
</feature>
<name>A0A2H0YZB1_9BACT</name>
<gene>
    <name evidence="2" type="ORF">COT24_00220</name>
</gene>